<dbReference type="InterPro" id="IPR036935">
    <property type="entry name" value="Ribosomal_bL9_N_sf"/>
</dbReference>
<comment type="function">
    <text evidence="7">Binds to the 23S rRNA.</text>
</comment>
<evidence type="ECO:0000256" key="7">
    <source>
        <dbReference type="HAMAP-Rule" id="MF_00503"/>
    </source>
</evidence>
<feature type="coiled-coil region" evidence="8">
    <location>
        <begin position="37"/>
        <end position="82"/>
    </location>
</feature>
<evidence type="ECO:0000259" key="9">
    <source>
        <dbReference type="PROSITE" id="PS00651"/>
    </source>
</evidence>
<dbReference type="GO" id="GO:1990904">
    <property type="term" value="C:ribonucleoprotein complex"/>
    <property type="evidence" value="ECO:0007669"/>
    <property type="project" value="UniProtKB-KW"/>
</dbReference>
<dbReference type="RefSeq" id="WP_009502269.1">
    <property type="nucleotide sequence ID" value="NZ_ANIN01000002.1"/>
</dbReference>
<keyword evidence="4 7" id="KW-0689">Ribosomal protein</keyword>
<dbReference type="InterPro" id="IPR000244">
    <property type="entry name" value="Ribosomal_bL9"/>
</dbReference>
<dbReference type="SUPFAM" id="SSF55653">
    <property type="entry name" value="Ribosomal protein L9 C-domain"/>
    <property type="match status" value="1"/>
</dbReference>
<dbReference type="InterPro" id="IPR036791">
    <property type="entry name" value="Ribosomal_bL9_C_sf"/>
</dbReference>
<comment type="similarity">
    <text evidence="1 7">Belongs to the bacterial ribosomal protein bL9 family.</text>
</comment>
<name>L2F6L1_9GAMM</name>
<accession>L2F6L1</accession>
<dbReference type="HAMAP" id="MF_00503">
    <property type="entry name" value="Ribosomal_bL9"/>
    <property type="match status" value="1"/>
</dbReference>
<dbReference type="NCBIfam" id="TIGR00158">
    <property type="entry name" value="L9"/>
    <property type="match status" value="1"/>
</dbReference>
<dbReference type="PANTHER" id="PTHR21368">
    <property type="entry name" value="50S RIBOSOMAL PROTEIN L9"/>
    <property type="match status" value="1"/>
</dbReference>
<dbReference type="Gene3D" id="3.40.5.10">
    <property type="entry name" value="Ribosomal protein L9, N-terminal domain"/>
    <property type="match status" value="1"/>
</dbReference>
<feature type="domain" description="Ribosomal protein L9" evidence="9">
    <location>
        <begin position="13"/>
        <end position="40"/>
    </location>
</feature>
<protein>
    <recommendedName>
        <fullName evidence="6 7">Large ribosomal subunit protein bL9</fullName>
    </recommendedName>
</protein>
<dbReference type="GO" id="GO:0019843">
    <property type="term" value="F:rRNA binding"/>
    <property type="evidence" value="ECO:0007669"/>
    <property type="project" value="UniProtKB-UniRule"/>
</dbReference>
<dbReference type="FunFam" id="3.40.5.10:FF:000001">
    <property type="entry name" value="50S ribosomal protein L9"/>
    <property type="match status" value="1"/>
</dbReference>
<keyword evidence="8" id="KW-0175">Coiled coil</keyword>
<evidence type="ECO:0000256" key="8">
    <source>
        <dbReference type="SAM" id="Coils"/>
    </source>
</evidence>
<dbReference type="STRING" id="1230338.MOMA_09126"/>
<comment type="caution">
    <text evidence="10">The sequence shown here is derived from an EMBL/GenBank/DDBJ whole genome shotgun (WGS) entry which is preliminary data.</text>
</comment>
<sequence>MQVILLQRIANLGKLGDTVNVKAGYGRNFLVPQGKALPATEANVQKFEARRAELEKQEAQELAEANKRAEALQDVNVIIRAKAGDEGKLFGSIGTRDIADALTKSGLPVDRSEVKLPEGSLRNVGEYNVTIQLHHDINTDILVTILAEDSNA</sequence>
<dbReference type="GO" id="GO:0005840">
    <property type="term" value="C:ribosome"/>
    <property type="evidence" value="ECO:0007669"/>
    <property type="project" value="UniProtKB-KW"/>
</dbReference>
<evidence type="ECO:0000256" key="2">
    <source>
        <dbReference type="ARBA" id="ARBA00022730"/>
    </source>
</evidence>
<dbReference type="PROSITE" id="PS00651">
    <property type="entry name" value="RIBOSOMAL_L9"/>
    <property type="match status" value="1"/>
</dbReference>
<evidence type="ECO:0000256" key="4">
    <source>
        <dbReference type="ARBA" id="ARBA00022980"/>
    </source>
</evidence>
<reference evidence="10 11" key="1">
    <citation type="journal article" date="2013" name="Genome Announc.">
        <title>Genome Sequence of Moraxella macacae 0408225, a Novel Bacterial Species Isolated from a Cynomolgus Macaque with Epistaxis.</title>
        <authorList>
            <person name="Ladner J.T."/>
            <person name="Whitehouse C.A."/>
            <person name="Koroleva G.I."/>
            <person name="Palacios G.F."/>
        </authorList>
    </citation>
    <scope>NUCLEOTIDE SEQUENCE [LARGE SCALE GENOMIC DNA]</scope>
    <source>
        <strain evidence="10 11">0408225</strain>
    </source>
</reference>
<dbReference type="PATRIC" id="fig|1230338.3.peg.1960"/>
<dbReference type="OrthoDB" id="9788336at2"/>
<evidence type="ECO:0000256" key="6">
    <source>
        <dbReference type="ARBA" id="ARBA00035292"/>
    </source>
</evidence>
<keyword evidence="2 7" id="KW-0699">rRNA-binding</keyword>
<evidence type="ECO:0000256" key="3">
    <source>
        <dbReference type="ARBA" id="ARBA00022884"/>
    </source>
</evidence>
<evidence type="ECO:0000313" key="11">
    <source>
        <dbReference type="Proteomes" id="UP000023795"/>
    </source>
</evidence>
<keyword evidence="5 7" id="KW-0687">Ribonucleoprotein</keyword>
<dbReference type="Pfam" id="PF01281">
    <property type="entry name" value="Ribosomal_L9_N"/>
    <property type="match status" value="1"/>
</dbReference>
<dbReference type="AlphaFoldDB" id="L2F6L1"/>
<organism evidence="10 11">
    <name type="scientific">Moraxella macacae 0408225</name>
    <dbReference type="NCBI Taxonomy" id="1230338"/>
    <lineage>
        <taxon>Bacteria</taxon>
        <taxon>Pseudomonadati</taxon>
        <taxon>Pseudomonadota</taxon>
        <taxon>Gammaproteobacteria</taxon>
        <taxon>Moraxellales</taxon>
        <taxon>Moraxellaceae</taxon>
        <taxon>Moraxella</taxon>
    </lineage>
</organism>
<evidence type="ECO:0000256" key="5">
    <source>
        <dbReference type="ARBA" id="ARBA00023274"/>
    </source>
</evidence>
<dbReference type="eggNOG" id="COG0359">
    <property type="taxonomic scope" value="Bacteria"/>
</dbReference>
<dbReference type="InterPro" id="IPR020594">
    <property type="entry name" value="Ribosomal_bL9_bac/chp"/>
</dbReference>
<evidence type="ECO:0000313" key="10">
    <source>
        <dbReference type="EMBL" id="ELA08709.1"/>
    </source>
</evidence>
<proteinExistence type="inferred from homology"/>
<keyword evidence="11" id="KW-1185">Reference proteome</keyword>
<dbReference type="Proteomes" id="UP000023795">
    <property type="component" value="Unassembled WGS sequence"/>
</dbReference>
<dbReference type="InterPro" id="IPR020070">
    <property type="entry name" value="Ribosomal_bL9_N"/>
</dbReference>
<keyword evidence="3 7" id="KW-0694">RNA-binding</keyword>
<dbReference type="InterPro" id="IPR020069">
    <property type="entry name" value="Ribosomal_bL9_C"/>
</dbReference>
<dbReference type="GO" id="GO:0006412">
    <property type="term" value="P:translation"/>
    <property type="evidence" value="ECO:0007669"/>
    <property type="project" value="UniProtKB-UniRule"/>
</dbReference>
<dbReference type="Pfam" id="PF03948">
    <property type="entry name" value="Ribosomal_L9_C"/>
    <property type="match status" value="1"/>
</dbReference>
<dbReference type="SUPFAM" id="SSF55658">
    <property type="entry name" value="L9 N-domain-like"/>
    <property type="match status" value="1"/>
</dbReference>
<evidence type="ECO:0000256" key="1">
    <source>
        <dbReference type="ARBA" id="ARBA00010605"/>
    </source>
</evidence>
<dbReference type="InterPro" id="IPR009027">
    <property type="entry name" value="Ribosomal_bL9/RNase_H1_N"/>
</dbReference>
<dbReference type="GO" id="GO:0003735">
    <property type="term" value="F:structural constituent of ribosome"/>
    <property type="evidence" value="ECO:0007669"/>
    <property type="project" value="InterPro"/>
</dbReference>
<dbReference type="Gene3D" id="3.10.430.100">
    <property type="entry name" value="Ribosomal protein L9, C-terminal domain"/>
    <property type="match status" value="1"/>
</dbReference>
<dbReference type="EMBL" id="ANIN01000002">
    <property type="protein sequence ID" value="ELA08709.1"/>
    <property type="molecule type" value="Genomic_DNA"/>
</dbReference>
<gene>
    <name evidence="7 10" type="primary">rplI</name>
    <name evidence="10" type="ORF">MOMA_09126</name>
</gene>